<dbReference type="Pfam" id="PF12738">
    <property type="entry name" value="PTCB-BRCT"/>
    <property type="match status" value="1"/>
</dbReference>
<dbReference type="CDD" id="cd17733">
    <property type="entry name" value="BRCT_Ect2_rpt1"/>
    <property type="match status" value="1"/>
</dbReference>
<protein>
    <recommendedName>
        <fullName evidence="6">Protein ECT2</fullName>
    </recommendedName>
</protein>
<dbReference type="InterPro" id="IPR001357">
    <property type="entry name" value="BRCT_dom"/>
</dbReference>
<dbReference type="InterPro" id="IPR026817">
    <property type="entry name" value="Ect2"/>
</dbReference>
<organism evidence="4 5">
    <name type="scientific">Exocentrus adspersus</name>
    <dbReference type="NCBI Taxonomy" id="1586481"/>
    <lineage>
        <taxon>Eukaryota</taxon>
        <taxon>Metazoa</taxon>
        <taxon>Ecdysozoa</taxon>
        <taxon>Arthropoda</taxon>
        <taxon>Hexapoda</taxon>
        <taxon>Insecta</taxon>
        <taxon>Pterygota</taxon>
        <taxon>Neoptera</taxon>
        <taxon>Endopterygota</taxon>
        <taxon>Coleoptera</taxon>
        <taxon>Polyphaga</taxon>
        <taxon>Cucujiformia</taxon>
        <taxon>Chrysomeloidea</taxon>
        <taxon>Cerambycidae</taxon>
        <taxon>Lamiinae</taxon>
        <taxon>Acanthocinini</taxon>
        <taxon>Exocentrus</taxon>
    </lineage>
</organism>
<evidence type="ECO:0000259" key="2">
    <source>
        <dbReference type="PROSITE" id="PS50010"/>
    </source>
</evidence>
<evidence type="ECO:0008006" key="6">
    <source>
        <dbReference type="Google" id="ProtNLM"/>
    </source>
</evidence>
<dbReference type="Gene3D" id="1.20.900.10">
    <property type="entry name" value="Dbl homology (DH) domain"/>
    <property type="match status" value="1"/>
</dbReference>
<dbReference type="SUPFAM" id="SSF50729">
    <property type="entry name" value="PH domain-like"/>
    <property type="match status" value="1"/>
</dbReference>
<dbReference type="InterPro" id="IPR049395">
    <property type="entry name" value="ECT2_PH"/>
</dbReference>
<dbReference type="PROSITE" id="PS50010">
    <property type="entry name" value="DH_2"/>
    <property type="match status" value="1"/>
</dbReference>
<dbReference type="GO" id="GO:0005938">
    <property type="term" value="C:cell cortex"/>
    <property type="evidence" value="ECO:0007669"/>
    <property type="project" value="TreeGrafter"/>
</dbReference>
<dbReference type="SMART" id="SM00292">
    <property type="entry name" value="BRCT"/>
    <property type="match status" value="2"/>
</dbReference>
<dbReference type="GO" id="GO:0007399">
    <property type="term" value="P:nervous system development"/>
    <property type="evidence" value="ECO:0007669"/>
    <property type="project" value="TreeGrafter"/>
</dbReference>
<dbReference type="CDD" id="cd00160">
    <property type="entry name" value="RhoGEF"/>
    <property type="match status" value="1"/>
</dbReference>
<feature type="compositionally biased region" description="Polar residues" evidence="1">
    <location>
        <begin position="8"/>
        <end position="18"/>
    </location>
</feature>
<dbReference type="SMART" id="SM00325">
    <property type="entry name" value="RhoGEF"/>
    <property type="match status" value="1"/>
</dbReference>
<dbReference type="CDD" id="cd01229">
    <property type="entry name" value="PH_Ect2"/>
    <property type="match status" value="1"/>
</dbReference>
<dbReference type="InterPro" id="IPR011993">
    <property type="entry name" value="PH-like_dom_sf"/>
</dbReference>
<proteinExistence type="predicted"/>
<dbReference type="InterPro" id="IPR049396">
    <property type="entry name" value="ECT2_BRCT0"/>
</dbReference>
<dbReference type="InterPro" id="IPR035899">
    <property type="entry name" value="DBL_dom_sf"/>
</dbReference>
<gene>
    <name evidence="4" type="ORF">NQ315_014158</name>
</gene>
<dbReference type="PANTHER" id="PTHR16777">
    <property type="entry name" value="PROTEIN ECT2"/>
    <property type="match status" value="1"/>
</dbReference>
<evidence type="ECO:0000256" key="1">
    <source>
        <dbReference type="SAM" id="MobiDB-lite"/>
    </source>
</evidence>
<dbReference type="GO" id="GO:0005096">
    <property type="term" value="F:GTPase activator activity"/>
    <property type="evidence" value="ECO:0007669"/>
    <property type="project" value="InterPro"/>
</dbReference>
<dbReference type="Pfam" id="PF21242">
    <property type="entry name" value="ECT2_PH"/>
    <property type="match status" value="1"/>
</dbReference>
<name>A0AAV8VVK8_9CUCU</name>
<dbReference type="PROSITE" id="PS50172">
    <property type="entry name" value="BRCT"/>
    <property type="match status" value="1"/>
</dbReference>
<dbReference type="Proteomes" id="UP001159042">
    <property type="component" value="Unassembled WGS sequence"/>
</dbReference>
<evidence type="ECO:0000313" key="5">
    <source>
        <dbReference type="Proteomes" id="UP001159042"/>
    </source>
</evidence>
<dbReference type="EMBL" id="JANEYG010000027">
    <property type="protein sequence ID" value="KAJ8918288.1"/>
    <property type="molecule type" value="Genomic_DNA"/>
</dbReference>
<dbReference type="GO" id="GO:0000281">
    <property type="term" value="P:mitotic cytokinesis"/>
    <property type="evidence" value="ECO:0007669"/>
    <property type="project" value="TreeGrafter"/>
</dbReference>
<dbReference type="SUPFAM" id="SSF48065">
    <property type="entry name" value="DBL homology domain (DH-domain)"/>
    <property type="match status" value="1"/>
</dbReference>
<dbReference type="SUPFAM" id="SSF52113">
    <property type="entry name" value="BRCT domain"/>
    <property type="match status" value="2"/>
</dbReference>
<dbReference type="Gene3D" id="2.30.29.30">
    <property type="entry name" value="Pleckstrin-homology domain (PH domain)/Phosphotyrosine-binding domain (PTB)"/>
    <property type="match status" value="1"/>
</dbReference>
<dbReference type="InterPro" id="IPR000219">
    <property type="entry name" value="DH_dom"/>
</dbReference>
<feature type="region of interest" description="Disordered" evidence="1">
    <location>
        <begin position="1"/>
        <end position="26"/>
    </location>
</feature>
<evidence type="ECO:0000313" key="4">
    <source>
        <dbReference type="EMBL" id="KAJ8918288.1"/>
    </source>
</evidence>
<dbReference type="GO" id="GO:2000431">
    <property type="term" value="P:regulation of cytokinesis, actomyosin contractile ring assembly"/>
    <property type="evidence" value="ECO:0007669"/>
    <property type="project" value="InterPro"/>
</dbReference>
<sequence>MDEVNAHIQPQSSVCSDSNGDDTSRNDELVSSLELRLCLVGRLRNDTKLRSVAETFGVPIVNSESGEEYAQDECSTIFVLECFEGDVYNNLYKSRQPILGPPALQQLALRNKKLPNNTRPLFNLAMTGVVVCFTGFRNKEPLTKMVPLIHHMGGSIRKDMSAKVTHLIANVSGGDKYQYAATFRVPIMNLQWVHASWEHRHELDFMATMDNFIVEHKLKPFHGARVCFVGFPEDEELHMTEVLLLNGGTVTNLEDPACTHVVMENAEVYTLQAASAPLSPINPQSQCTSPRTGHCEATISNISTLTPKTPYTQTGVNNNINLRASSCFKSNQSVIGLETLHENSQDADPVSEFQSMCFDQSFDVSVSSNRKRKIVSPEEPNTLIKRKRDKSYSEKKKNKVSEFFKTPINYFSNRRRTIDAATFRQTLNESVISSSGIFDVETVQNLSTYNDSELTPHIVQKKVKKNLFTRTFSSSKFSRIKNKKSLDLTATRLSFGESSEVDNKEKLNSSCFPDISFNPLPGNSCGLSTAYARAPERSSVSAVVVVDESSVAERPEGPSRAWLVKAEWFWTSVQKELSLEEKEYLFDDYIEQVLSPNARRDSHATTPSSASRRKRKRLHETLSSLVHQQSPALHKRRSSVSDAGLLSVSGSFLDCTTSPNKEILDGSEPVPDTPRKGLTARQQVFLELLQTEINYVDILQTIMTTFKKHLEEMRDCDALLNNTELNLIFGKVPPIYETHVKMLDEFNWTISNWREDRSIGNIILKYSTELLKAYPPFINYFEEMKEVLAQCDQNKPRFHAFLKACQTRPECGRQSLQELMIRPVQRLGSISLLLNDLLKNTQKSNPDYAALAQALEALKEVMTHINEDKRKTEGQVTLFNIFNDIDNCPPDIVSSHRSFIAKTEVIQLSSSEGLSSKGNNLVLFLFSDQLEVCKKKSKAFNSLKSPSGGSLQSNKPITKPYKHVKLMPLNAIKRVIDIKETEDCQKVFSLVCRNNDDIKERLYSFAMADEEADKTAFLKTLTRQMANNACTADADKFMAYLEPHELDIDTSDLSNGTLSKAFKFATKTRLKVGRAFSFNKTPSKLKRAVSSMMSPFGSSTNLTPASQLAQMRLASYSNINVSNRIFNDYLLHT</sequence>
<dbReference type="Gene3D" id="3.40.50.10190">
    <property type="entry name" value="BRCT domain"/>
    <property type="match status" value="3"/>
</dbReference>
<dbReference type="Pfam" id="PF00621">
    <property type="entry name" value="RhoGEF"/>
    <property type="match status" value="1"/>
</dbReference>
<dbReference type="PANTHER" id="PTHR16777:SF2">
    <property type="entry name" value="PROTEIN ECT2"/>
    <property type="match status" value="1"/>
</dbReference>
<feature type="region of interest" description="Disordered" evidence="1">
    <location>
        <begin position="597"/>
        <end position="616"/>
    </location>
</feature>
<evidence type="ECO:0000259" key="3">
    <source>
        <dbReference type="PROSITE" id="PS50172"/>
    </source>
</evidence>
<reference evidence="4 5" key="1">
    <citation type="journal article" date="2023" name="Insect Mol. Biol.">
        <title>Genome sequencing provides insights into the evolution of gene families encoding plant cell wall-degrading enzymes in longhorned beetles.</title>
        <authorList>
            <person name="Shin N.R."/>
            <person name="Okamura Y."/>
            <person name="Kirsch R."/>
            <person name="Pauchet Y."/>
        </authorList>
    </citation>
    <scope>NUCLEOTIDE SEQUENCE [LARGE SCALE GENOMIC DNA]</scope>
    <source>
        <strain evidence="4">EAD_L_NR</strain>
    </source>
</reference>
<dbReference type="Pfam" id="PF21243">
    <property type="entry name" value="ECT2_BRCT0"/>
    <property type="match status" value="1"/>
</dbReference>
<dbReference type="AlphaFoldDB" id="A0AAV8VVK8"/>
<feature type="domain" description="BRCT" evidence="3">
    <location>
        <begin position="126"/>
        <end position="193"/>
    </location>
</feature>
<comment type="caution">
    <text evidence="4">The sequence shown here is derived from an EMBL/GenBank/DDBJ whole genome shotgun (WGS) entry which is preliminary data.</text>
</comment>
<dbReference type="InterPro" id="IPR036420">
    <property type="entry name" value="BRCT_dom_sf"/>
</dbReference>
<keyword evidence="5" id="KW-1185">Reference proteome</keyword>
<dbReference type="GO" id="GO:0005634">
    <property type="term" value="C:nucleus"/>
    <property type="evidence" value="ECO:0007669"/>
    <property type="project" value="InterPro"/>
</dbReference>
<accession>A0AAV8VVK8</accession>
<dbReference type="GO" id="GO:0005085">
    <property type="term" value="F:guanyl-nucleotide exchange factor activity"/>
    <property type="evidence" value="ECO:0007669"/>
    <property type="project" value="InterPro"/>
</dbReference>
<feature type="domain" description="DH" evidence="2">
    <location>
        <begin position="680"/>
        <end position="868"/>
    </location>
</feature>